<gene>
    <name evidence="3" type="ORF">OMP39_06030</name>
</gene>
<keyword evidence="3" id="KW-0547">Nucleotide-binding</keyword>
<accession>A0ABY6MVT5</accession>
<dbReference type="Proteomes" id="UP001163266">
    <property type="component" value="Chromosome"/>
</dbReference>
<evidence type="ECO:0000313" key="3">
    <source>
        <dbReference type="EMBL" id="UZD56129.1"/>
    </source>
</evidence>
<keyword evidence="3" id="KW-0067">ATP-binding</keyword>
<feature type="compositionally biased region" description="Low complexity" evidence="1">
    <location>
        <begin position="192"/>
        <end position="201"/>
    </location>
</feature>
<dbReference type="PANTHER" id="PTHR37512">
    <property type="entry name" value="TRIFUNCTIONAL NAD BIOSYNTHESIS/REGULATOR PROTEIN NADR"/>
    <property type="match status" value="1"/>
</dbReference>
<protein>
    <submittedName>
        <fullName evidence="3">ATP-binding protein</fullName>
    </submittedName>
</protein>
<dbReference type="Gene3D" id="3.40.50.300">
    <property type="entry name" value="P-loop containing nucleotide triphosphate hydrolases"/>
    <property type="match status" value="1"/>
</dbReference>
<dbReference type="RefSeq" id="WP_264893950.1">
    <property type="nucleotide sequence ID" value="NZ_CP110257.1"/>
</dbReference>
<name>A0ABY6MVT5_9BURK</name>
<dbReference type="InterPro" id="IPR038727">
    <property type="entry name" value="NadR/Ttd14_AAA_dom"/>
</dbReference>
<sequence length="243" mass="26539">MTPASSALPPPPAGAVVALLGAESTGKTSTAWALQARLREAGLEAVVVTEYLREFCEREGRTPHRHEQAEIARIQTERIAAARREAPLVLADTTALMTAIYSEILFGDTGLHESCRQAHAQVHLTLLMGLDLPWQADGLQRDGPHVREPVDLRVRRELAALARPYGVIYGHGPTRADNAWRAVQAHLPGLAGRPFPAASAPAPGPEEADPRGGRDDARWQAWCRECLVPECEHRLFRGLAARR</sequence>
<dbReference type="EMBL" id="CP110257">
    <property type="protein sequence ID" value="UZD56129.1"/>
    <property type="molecule type" value="Genomic_DNA"/>
</dbReference>
<dbReference type="InterPro" id="IPR052735">
    <property type="entry name" value="NAD_biosynth-regulator"/>
</dbReference>
<dbReference type="InterPro" id="IPR027417">
    <property type="entry name" value="P-loop_NTPase"/>
</dbReference>
<dbReference type="SUPFAM" id="SSF52540">
    <property type="entry name" value="P-loop containing nucleoside triphosphate hydrolases"/>
    <property type="match status" value="1"/>
</dbReference>
<dbReference type="GO" id="GO:0005524">
    <property type="term" value="F:ATP binding"/>
    <property type="evidence" value="ECO:0007669"/>
    <property type="project" value="UniProtKB-KW"/>
</dbReference>
<dbReference type="Pfam" id="PF13521">
    <property type="entry name" value="AAA_28"/>
    <property type="match status" value="1"/>
</dbReference>
<feature type="region of interest" description="Disordered" evidence="1">
    <location>
        <begin position="192"/>
        <end position="214"/>
    </location>
</feature>
<evidence type="ECO:0000313" key="4">
    <source>
        <dbReference type="Proteomes" id="UP001163266"/>
    </source>
</evidence>
<evidence type="ECO:0000259" key="2">
    <source>
        <dbReference type="Pfam" id="PF13521"/>
    </source>
</evidence>
<evidence type="ECO:0000256" key="1">
    <source>
        <dbReference type="SAM" id="MobiDB-lite"/>
    </source>
</evidence>
<keyword evidence="4" id="KW-1185">Reference proteome</keyword>
<reference evidence="3" key="1">
    <citation type="submission" date="2022-10" db="EMBL/GenBank/DDBJ databases">
        <title>Complete genome sequence of Schlegelella aquatica LMG 23380.</title>
        <authorList>
            <person name="Musilova J."/>
            <person name="Kourilova X."/>
            <person name="Bezdicek M."/>
            <person name="Hermankova K."/>
            <person name="Obruca S."/>
            <person name="Sedlar K."/>
        </authorList>
    </citation>
    <scope>NUCLEOTIDE SEQUENCE</scope>
    <source>
        <strain evidence="3">LMG 23380</strain>
    </source>
</reference>
<proteinExistence type="predicted"/>
<dbReference type="PANTHER" id="PTHR37512:SF1">
    <property type="entry name" value="NADR_TTD14 AAA DOMAIN-CONTAINING PROTEIN"/>
    <property type="match status" value="1"/>
</dbReference>
<organism evidence="3 4">
    <name type="scientific">Caldimonas aquatica</name>
    <dbReference type="NCBI Taxonomy" id="376175"/>
    <lineage>
        <taxon>Bacteria</taxon>
        <taxon>Pseudomonadati</taxon>
        <taxon>Pseudomonadota</taxon>
        <taxon>Betaproteobacteria</taxon>
        <taxon>Burkholderiales</taxon>
        <taxon>Sphaerotilaceae</taxon>
        <taxon>Caldimonas</taxon>
    </lineage>
</organism>
<feature type="domain" description="NadR/Ttd14 AAA" evidence="2">
    <location>
        <begin position="17"/>
        <end position="169"/>
    </location>
</feature>